<dbReference type="EMBL" id="CP008953">
    <property type="protein sequence ID" value="AIG76996.1"/>
    <property type="molecule type" value="Genomic_DNA"/>
</dbReference>
<dbReference type="Proteomes" id="UP000028492">
    <property type="component" value="Chromosome"/>
</dbReference>
<accession>A0A075UX73</accession>
<dbReference type="AlphaFoldDB" id="A0A075UX73"/>
<proteinExistence type="predicted"/>
<protein>
    <submittedName>
        <fullName evidence="1">Uncharacterized protein</fullName>
    </submittedName>
</protein>
<dbReference type="HOGENOM" id="CLU_2033198_0_0_11"/>
<name>A0A075UX73_9PSEU</name>
<evidence type="ECO:0000313" key="2">
    <source>
        <dbReference type="Proteomes" id="UP000028492"/>
    </source>
</evidence>
<dbReference type="KEGG" id="aja:AJAP_20680"/>
<sequence>MTTLSLVPAETVARSEGVHTWHGGLSSSENFLHITLIVEKQPSKGLGSRPLALNSQFPELFSVSVEGPQGTIVPLTYGVASGSDPLITSLVANADAVPGDHVLKIESAELNVNYSRTFTIK</sequence>
<organism evidence="1 2">
    <name type="scientific">Amycolatopsis japonica</name>
    <dbReference type="NCBI Taxonomy" id="208439"/>
    <lineage>
        <taxon>Bacteria</taxon>
        <taxon>Bacillati</taxon>
        <taxon>Actinomycetota</taxon>
        <taxon>Actinomycetes</taxon>
        <taxon>Pseudonocardiales</taxon>
        <taxon>Pseudonocardiaceae</taxon>
        <taxon>Amycolatopsis</taxon>
        <taxon>Amycolatopsis japonica group</taxon>
    </lineage>
</organism>
<dbReference type="RefSeq" id="WP_148311535.1">
    <property type="nucleotide sequence ID" value="NZ_CP008953.1"/>
</dbReference>
<gene>
    <name evidence="1" type="ORF">AJAP_20680</name>
</gene>
<evidence type="ECO:0000313" key="1">
    <source>
        <dbReference type="EMBL" id="AIG76996.1"/>
    </source>
</evidence>
<reference evidence="1 2" key="1">
    <citation type="journal article" date="2014" name="J. Biotechnol.">
        <title>Complete genome sequence of the actinobacterium Amycolatopsis japonica MG417-CF17(T) (=DSM 44213T) producing (S,S)-N,N'-ethylenediaminedisuccinic acid.</title>
        <authorList>
            <person name="Stegmann E."/>
            <person name="Albersmeier A."/>
            <person name="Spohn M."/>
            <person name="Gert H."/>
            <person name="Weber T."/>
            <person name="Wohlleben W."/>
            <person name="Kalinowski J."/>
            <person name="Ruckert C."/>
        </authorList>
    </citation>
    <scope>NUCLEOTIDE SEQUENCE [LARGE SCALE GENOMIC DNA]</scope>
    <source>
        <strain evidence="2">MG417-CF17 (DSM 44213)</strain>
    </source>
</reference>
<keyword evidence="2" id="KW-1185">Reference proteome</keyword>